<evidence type="ECO:0000313" key="3">
    <source>
        <dbReference type="Proteomes" id="UP001066276"/>
    </source>
</evidence>
<dbReference type="Proteomes" id="UP001066276">
    <property type="component" value="Chromosome 1_1"/>
</dbReference>
<feature type="compositionally biased region" description="Basic residues" evidence="1">
    <location>
        <begin position="96"/>
        <end position="117"/>
    </location>
</feature>
<feature type="region of interest" description="Disordered" evidence="1">
    <location>
        <begin position="37"/>
        <end position="56"/>
    </location>
</feature>
<proteinExistence type="predicted"/>
<reference evidence="2" key="1">
    <citation type="journal article" date="2022" name="bioRxiv">
        <title>Sequencing and chromosome-scale assembly of the giantPleurodeles waltlgenome.</title>
        <authorList>
            <person name="Brown T."/>
            <person name="Elewa A."/>
            <person name="Iarovenko S."/>
            <person name="Subramanian E."/>
            <person name="Araus A.J."/>
            <person name="Petzold A."/>
            <person name="Susuki M."/>
            <person name="Suzuki K.-i.T."/>
            <person name="Hayashi T."/>
            <person name="Toyoda A."/>
            <person name="Oliveira C."/>
            <person name="Osipova E."/>
            <person name="Leigh N.D."/>
            <person name="Simon A."/>
            <person name="Yun M.H."/>
        </authorList>
    </citation>
    <scope>NUCLEOTIDE SEQUENCE</scope>
    <source>
        <strain evidence="2">20211129_DDA</strain>
        <tissue evidence="2">Liver</tissue>
    </source>
</reference>
<keyword evidence="3" id="KW-1185">Reference proteome</keyword>
<sequence>MKYPGGTSLRNDTGTEEAGPLWIGSHQENAEVMGVISPVRNGNGTLAGEEEDRGMEWTENEENELTGDGEMLVCGGGARDEDKTSETSRTQETGRRWRHGGASRLRREKTHRSRPCSRKNVASPGTEFLLGTGRRDRDEQGRAPMIVTDFETPGENY</sequence>
<dbReference type="EMBL" id="JANPWB010000001">
    <property type="protein sequence ID" value="KAJ1215101.1"/>
    <property type="molecule type" value="Genomic_DNA"/>
</dbReference>
<organism evidence="2 3">
    <name type="scientific">Pleurodeles waltl</name>
    <name type="common">Iberian ribbed newt</name>
    <dbReference type="NCBI Taxonomy" id="8319"/>
    <lineage>
        <taxon>Eukaryota</taxon>
        <taxon>Metazoa</taxon>
        <taxon>Chordata</taxon>
        <taxon>Craniata</taxon>
        <taxon>Vertebrata</taxon>
        <taxon>Euteleostomi</taxon>
        <taxon>Amphibia</taxon>
        <taxon>Batrachia</taxon>
        <taxon>Caudata</taxon>
        <taxon>Salamandroidea</taxon>
        <taxon>Salamandridae</taxon>
        <taxon>Pleurodelinae</taxon>
        <taxon>Pleurodeles</taxon>
    </lineage>
</organism>
<accession>A0AAV7WQY9</accession>
<evidence type="ECO:0000256" key="1">
    <source>
        <dbReference type="SAM" id="MobiDB-lite"/>
    </source>
</evidence>
<dbReference type="AlphaFoldDB" id="A0AAV7WQY9"/>
<gene>
    <name evidence="2" type="ORF">NDU88_002711</name>
</gene>
<comment type="caution">
    <text evidence="2">The sequence shown here is derived from an EMBL/GenBank/DDBJ whole genome shotgun (WGS) entry which is preliminary data.</text>
</comment>
<feature type="region of interest" description="Disordered" evidence="1">
    <location>
        <begin position="1"/>
        <end position="21"/>
    </location>
</feature>
<name>A0AAV7WQY9_PLEWA</name>
<feature type="region of interest" description="Disordered" evidence="1">
    <location>
        <begin position="67"/>
        <end position="157"/>
    </location>
</feature>
<protein>
    <submittedName>
        <fullName evidence="2">Uncharacterized protein</fullName>
    </submittedName>
</protein>
<evidence type="ECO:0000313" key="2">
    <source>
        <dbReference type="EMBL" id="KAJ1215101.1"/>
    </source>
</evidence>